<dbReference type="AlphaFoldDB" id="A0A543AB11"/>
<keyword evidence="5" id="KW-1185">Reference proteome</keyword>
<reference evidence="4 5" key="1">
    <citation type="submission" date="2019-06" db="EMBL/GenBank/DDBJ databases">
        <title>Sequencing the genomes of 1000 actinobacteria strains.</title>
        <authorList>
            <person name="Klenk H.-P."/>
        </authorList>
    </citation>
    <scope>NUCLEOTIDE SEQUENCE [LARGE SCALE GENOMIC DNA]</scope>
    <source>
        <strain evidence="4 5">DSM 25218</strain>
    </source>
</reference>
<dbReference type="PANTHER" id="PTHR43877">
    <property type="entry name" value="AMINOALKYLPHOSPHONATE N-ACETYLTRANSFERASE-RELATED-RELATED"/>
    <property type="match status" value="1"/>
</dbReference>
<evidence type="ECO:0000256" key="2">
    <source>
        <dbReference type="ARBA" id="ARBA00023315"/>
    </source>
</evidence>
<dbReference type="PROSITE" id="PS51186">
    <property type="entry name" value="GNAT"/>
    <property type="match status" value="1"/>
</dbReference>
<dbReference type="GO" id="GO:0016747">
    <property type="term" value="F:acyltransferase activity, transferring groups other than amino-acyl groups"/>
    <property type="evidence" value="ECO:0007669"/>
    <property type="project" value="InterPro"/>
</dbReference>
<dbReference type="InterPro" id="IPR050832">
    <property type="entry name" value="Bact_Acetyltransf"/>
</dbReference>
<keyword evidence="2" id="KW-0012">Acyltransferase</keyword>
<name>A0A543AB11_9ACTN</name>
<dbReference type="Pfam" id="PF00583">
    <property type="entry name" value="Acetyltransf_1"/>
    <property type="match status" value="1"/>
</dbReference>
<feature type="domain" description="N-acetyltransferase" evidence="3">
    <location>
        <begin position="5"/>
        <end position="156"/>
    </location>
</feature>
<evidence type="ECO:0000313" key="5">
    <source>
        <dbReference type="Proteomes" id="UP000320209"/>
    </source>
</evidence>
<dbReference type="CDD" id="cd04301">
    <property type="entry name" value="NAT_SF"/>
    <property type="match status" value="1"/>
</dbReference>
<gene>
    <name evidence="4" type="ORF">FB381_3707</name>
</gene>
<dbReference type="InterPro" id="IPR000182">
    <property type="entry name" value="GNAT_dom"/>
</dbReference>
<dbReference type="EMBL" id="VFOV01000001">
    <property type="protein sequence ID" value="TQL69791.1"/>
    <property type="molecule type" value="Genomic_DNA"/>
</dbReference>
<comment type="caution">
    <text evidence="4">The sequence shown here is derived from an EMBL/GenBank/DDBJ whole genome shotgun (WGS) entry which is preliminary data.</text>
</comment>
<dbReference type="SUPFAM" id="SSF55729">
    <property type="entry name" value="Acyl-CoA N-acyltransferases (Nat)"/>
    <property type="match status" value="1"/>
</dbReference>
<evidence type="ECO:0000259" key="3">
    <source>
        <dbReference type="PROSITE" id="PS51186"/>
    </source>
</evidence>
<protein>
    <submittedName>
        <fullName evidence="4">Acetyltransferase (GNAT) family protein</fullName>
    </submittedName>
</protein>
<dbReference type="InterPro" id="IPR016181">
    <property type="entry name" value="Acyl_CoA_acyltransferase"/>
</dbReference>
<organism evidence="4 5">
    <name type="scientific">Nocardioides albertanoniae</name>
    <dbReference type="NCBI Taxonomy" id="1175486"/>
    <lineage>
        <taxon>Bacteria</taxon>
        <taxon>Bacillati</taxon>
        <taxon>Actinomycetota</taxon>
        <taxon>Actinomycetes</taxon>
        <taxon>Propionibacteriales</taxon>
        <taxon>Nocardioidaceae</taxon>
        <taxon>Nocardioides</taxon>
    </lineage>
</organism>
<accession>A0A543AB11</accession>
<sequence>MSSNRIVRTAEERDLDTVVSLRAEMFAAMSVLAESSEWQRNARTWFADRLDDPRCRIVVVEVAGRVVSCALGTIRDAAPSPSAPRGSDILVSNVSTAPDARGRGHGRAAFDAVMAWAQASGVERAELLATVDGREMYERAGFKETGHPAMRADLRL</sequence>
<proteinExistence type="predicted"/>
<dbReference type="Gene3D" id="3.40.630.30">
    <property type="match status" value="1"/>
</dbReference>
<dbReference type="Proteomes" id="UP000320209">
    <property type="component" value="Unassembled WGS sequence"/>
</dbReference>
<evidence type="ECO:0000256" key="1">
    <source>
        <dbReference type="ARBA" id="ARBA00022679"/>
    </source>
</evidence>
<evidence type="ECO:0000313" key="4">
    <source>
        <dbReference type="EMBL" id="TQL69791.1"/>
    </source>
</evidence>
<keyword evidence="1 4" id="KW-0808">Transferase</keyword>